<keyword evidence="1" id="KW-0833">Ubl conjugation pathway</keyword>
<dbReference type="InterPro" id="IPR036047">
    <property type="entry name" value="F-box-like_dom_sf"/>
</dbReference>
<dbReference type="AlphaFoldDB" id="G1Q5G0"/>
<dbReference type="STRING" id="59463.ENSMLUP00000018943"/>
<evidence type="ECO:0000256" key="1">
    <source>
        <dbReference type="ARBA" id="ARBA00022786"/>
    </source>
</evidence>
<organism evidence="4 5">
    <name type="scientific">Myotis lucifugus</name>
    <name type="common">Little brown bat</name>
    <dbReference type="NCBI Taxonomy" id="59463"/>
    <lineage>
        <taxon>Eukaryota</taxon>
        <taxon>Metazoa</taxon>
        <taxon>Chordata</taxon>
        <taxon>Craniata</taxon>
        <taxon>Vertebrata</taxon>
        <taxon>Euteleostomi</taxon>
        <taxon>Mammalia</taxon>
        <taxon>Eutheria</taxon>
        <taxon>Laurasiatheria</taxon>
        <taxon>Chiroptera</taxon>
        <taxon>Yangochiroptera</taxon>
        <taxon>Vespertilionidae</taxon>
        <taxon>Myotis</taxon>
    </lineage>
</organism>
<dbReference type="PROSITE" id="PS50181">
    <property type="entry name" value="FBOX"/>
    <property type="match status" value="1"/>
</dbReference>
<proteinExistence type="predicted"/>
<dbReference type="Pfam" id="PF12937">
    <property type="entry name" value="F-box-like"/>
    <property type="match status" value="1"/>
</dbReference>
<feature type="region of interest" description="Disordered" evidence="2">
    <location>
        <begin position="278"/>
        <end position="297"/>
    </location>
</feature>
<dbReference type="PANTHER" id="PTHR16271:SF11">
    <property type="entry name" value="F-BOX ONLY PROTEIN 34"/>
    <property type="match status" value="1"/>
</dbReference>
<evidence type="ECO:0000259" key="3">
    <source>
        <dbReference type="PROSITE" id="PS50181"/>
    </source>
</evidence>
<sequence>CHVPSPHWKLPKKPQPVEIIKETPRTPMSHQEAMGEKKGKDSYMKASVFPSTSRGKASSRKPFGVLSPNVLSGMRGKSPEESSVDAQTKKKAPSAAIHQDEEGEGPLECLALVKPGNTKEKITFFAAHRGRNRIGSMKIKGSWDMDGRATKRGRRGDLKEARIQLERMREARAGATSLSLLRVALSIVHYESDSGAGVCARRPLSVTQMVAFLEQRAGAALRASCANSPASRAVPPASESFFAPGACEEPTERGNPEVGESQREPVRVLDMVTRLESQRLKRQSQPEPGSLPQKSSFPGKRVLLAHGTQAWKHLTLGSVPVGCGPSRAEHCSQKEKQSWDGAAPGCPSMPAGMSSPMGNAEIEPDQQTAVKKTAIAQAIKSPTGAVECMRRELGPQDPKQKRKESVCIGLTVSKVQKGQPSRVKPCEDPLPGRLFFYLLPGQHHPDCSWLNESTAQVSAEASRLMVLLGNGAPVEKSVAANSYVPMPVSPVGSIVPVHQASSWKKQGSHDFLETRFKTQQLLEPKPYMAFLPHHVLVKIFRFLPTKSLVALNCACCYFKFLIEYYNIRPADSRWVRDPCYREDPCKQCKKKYVKGDVSLCRWHPKPYCQALPYRPGYWRCCRCSEKDFPGYKLGLHDNHWVPVRQGFHQAIHKEAGGTETEEGY</sequence>
<dbReference type="SUPFAM" id="SSF81383">
    <property type="entry name" value="F-box domain"/>
    <property type="match status" value="1"/>
</dbReference>
<dbReference type="HOGENOM" id="CLU_418530_0_0_1"/>
<evidence type="ECO:0000256" key="2">
    <source>
        <dbReference type="SAM" id="MobiDB-lite"/>
    </source>
</evidence>
<feature type="region of interest" description="Disordered" evidence="2">
    <location>
        <begin position="231"/>
        <end position="266"/>
    </location>
</feature>
<feature type="compositionally biased region" description="Polar residues" evidence="2">
    <location>
        <begin position="283"/>
        <end position="296"/>
    </location>
</feature>
<feature type="compositionally biased region" description="Basic and acidic residues" evidence="2">
    <location>
        <begin position="33"/>
        <end position="43"/>
    </location>
</feature>
<dbReference type="InterPro" id="IPR039594">
    <property type="entry name" value="FBXO34/46"/>
</dbReference>
<dbReference type="OMA" id="RNYHYES"/>
<keyword evidence="5" id="KW-1185">Reference proteome</keyword>
<evidence type="ECO:0000313" key="4">
    <source>
        <dbReference type="Ensembl" id="ENSMLUP00000018943.1"/>
    </source>
</evidence>
<dbReference type="eggNOG" id="ENOG502QRQQ">
    <property type="taxonomic scope" value="Eukaryota"/>
</dbReference>
<feature type="compositionally biased region" description="Basic and acidic residues" evidence="2">
    <location>
        <begin position="250"/>
        <end position="266"/>
    </location>
</feature>
<dbReference type="InParanoid" id="G1Q5G0"/>
<dbReference type="PANTHER" id="PTHR16271">
    <property type="entry name" value="F-BOX ONLY PROTEIN 34/46 FAMILY MEMBER"/>
    <property type="match status" value="1"/>
</dbReference>
<dbReference type="Proteomes" id="UP000001074">
    <property type="component" value="Unassembled WGS sequence"/>
</dbReference>
<feature type="domain" description="F-box" evidence="3">
    <location>
        <begin position="525"/>
        <end position="577"/>
    </location>
</feature>
<evidence type="ECO:0000313" key="5">
    <source>
        <dbReference type="Proteomes" id="UP000001074"/>
    </source>
</evidence>
<dbReference type="Ensembl" id="ENSMLUT00000022652.1">
    <property type="protein sequence ID" value="ENSMLUP00000018943.1"/>
    <property type="gene ID" value="ENSMLUG00000023900.1"/>
</dbReference>
<reference evidence="4 5" key="1">
    <citation type="journal article" date="2011" name="Nature">
        <title>A high-resolution map of human evolutionary constraint using 29 mammals.</title>
        <authorList>
            <person name="Lindblad-Toh K."/>
            <person name="Garber M."/>
            <person name="Zuk O."/>
            <person name="Lin M.F."/>
            <person name="Parker B.J."/>
            <person name="Washietl S."/>
            <person name="Kheradpour P."/>
            <person name="Ernst J."/>
            <person name="Jordan G."/>
            <person name="Mauceli E."/>
            <person name="Ward L.D."/>
            <person name="Lowe C.B."/>
            <person name="Holloway A.K."/>
            <person name="Clamp M."/>
            <person name="Gnerre S."/>
            <person name="Alfoldi J."/>
            <person name="Beal K."/>
            <person name="Chang J."/>
            <person name="Clawson H."/>
            <person name="Cuff J."/>
            <person name="Di Palma F."/>
            <person name="Fitzgerald S."/>
            <person name="Flicek P."/>
            <person name="Guttman M."/>
            <person name="Hubisz M.J."/>
            <person name="Jaffe D.B."/>
            <person name="Jungreis I."/>
            <person name="Kent W.J."/>
            <person name="Kostka D."/>
            <person name="Lara M."/>
            <person name="Martins A.L."/>
            <person name="Massingham T."/>
            <person name="Moltke I."/>
            <person name="Raney B.J."/>
            <person name="Rasmussen M.D."/>
            <person name="Robinson J."/>
            <person name="Stark A."/>
            <person name="Vilella A.J."/>
            <person name="Wen J."/>
            <person name="Xie X."/>
            <person name="Zody M.C."/>
            <person name="Baldwin J."/>
            <person name="Bloom T."/>
            <person name="Chin C.W."/>
            <person name="Heiman D."/>
            <person name="Nicol R."/>
            <person name="Nusbaum C."/>
            <person name="Young S."/>
            <person name="Wilkinson J."/>
            <person name="Worley K.C."/>
            <person name="Kovar C.L."/>
            <person name="Muzny D.M."/>
            <person name="Gibbs R.A."/>
            <person name="Cree A."/>
            <person name="Dihn H.H."/>
            <person name="Fowler G."/>
            <person name="Jhangiani S."/>
            <person name="Joshi V."/>
            <person name="Lee S."/>
            <person name="Lewis L.R."/>
            <person name="Nazareth L.V."/>
            <person name="Okwuonu G."/>
            <person name="Santibanez J."/>
            <person name="Warren W.C."/>
            <person name="Mardis E.R."/>
            <person name="Weinstock G.M."/>
            <person name="Wilson R.K."/>
            <person name="Delehaunty K."/>
            <person name="Dooling D."/>
            <person name="Fronik C."/>
            <person name="Fulton L."/>
            <person name="Fulton B."/>
            <person name="Graves T."/>
            <person name="Minx P."/>
            <person name="Sodergren E."/>
            <person name="Birney E."/>
            <person name="Margulies E.H."/>
            <person name="Herrero J."/>
            <person name="Green E.D."/>
            <person name="Haussler D."/>
            <person name="Siepel A."/>
            <person name="Goldman N."/>
            <person name="Pollard K.S."/>
            <person name="Pedersen J.S."/>
            <person name="Lander E.S."/>
            <person name="Kellis M."/>
        </authorList>
    </citation>
    <scope>NUCLEOTIDE SEQUENCE [LARGE SCALE GENOMIC DNA]</scope>
</reference>
<feature type="region of interest" description="Disordered" evidence="2">
    <location>
        <begin position="1"/>
        <end position="102"/>
    </location>
</feature>
<reference evidence="4" key="3">
    <citation type="submission" date="2025-09" db="UniProtKB">
        <authorList>
            <consortium name="Ensembl"/>
        </authorList>
    </citation>
    <scope>IDENTIFICATION</scope>
</reference>
<accession>G1Q5G0</accession>
<reference evidence="4" key="2">
    <citation type="submission" date="2025-08" db="UniProtKB">
        <authorList>
            <consortium name="Ensembl"/>
        </authorList>
    </citation>
    <scope>IDENTIFICATION</scope>
</reference>
<dbReference type="EMBL" id="AAPE02022839">
    <property type="status" value="NOT_ANNOTATED_CDS"/>
    <property type="molecule type" value="Genomic_DNA"/>
</dbReference>
<protein>
    <recommendedName>
        <fullName evidence="3">F-box domain-containing protein</fullName>
    </recommendedName>
</protein>
<dbReference type="InterPro" id="IPR001810">
    <property type="entry name" value="F-box_dom"/>
</dbReference>
<dbReference type="GeneTree" id="ENSGT00530000064222"/>
<name>G1Q5G0_MYOLU</name>